<dbReference type="InterPro" id="IPR014729">
    <property type="entry name" value="Rossmann-like_a/b/a_fold"/>
</dbReference>
<evidence type="ECO:0000259" key="15">
    <source>
        <dbReference type="PROSITE" id="PS51645"/>
    </source>
</evidence>
<evidence type="ECO:0000256" key="4">
    <source>
        <dbReference type="ARBA" id="ARBA00014046"/>
    </source>
</evidence>
<dbReference type="OrthoDB" id="9772484at2"/>
<keyword evidence="5 12" id="KW-0285">Flavoprotein</keyword>
<dbReference type="PANTHER" id="PTHR11455:SF9">
    <property type="entry name" value="CRYPTOCHROME CIRCADIAN CLOCK 5 ISOFORM X1"/>
    <property type="match status" value="1"/>
</dbReference>
<evidence type="ECO:0000256" key="13">
    <source>
        <dbReference type="PIRSR" id="PIRSR602081-2"/>
    </source>
</evidence>
<comment type="cofactor">
    <cofactor evidence="1">
        <name>(6R)-5,10-methylene-5,6,7,8-tetrahydrofolate</name>
        <dbReference type="ChEBI" id="CHEBI:15636"/>
    </cofactor>
</comment>
<dbReference type="Gene3D" id="1.25.40.80">
    <property type="match status" value="1"/>
</dbReference>
<feature type="binding site" evidence="12">
    <location>
        <position position="220"/>
    </location>
    <ligand>
        <name>FAD</name>
        <dbReference type="ChEBI" id="CHEBI:57692"/>
    </ligand>
</feature>
<proteinExistence type="inferred from homology"/>
<evidence type="ECO:0000313" key="16">
    <source>
        <dbReference type="EMBL" id="KTD52199.1"/>
    </source>
</evidence>
<comment type="function">
    <text evidence="10">Involved in repair of UV radiation-induced DNA damage. Catalyzes the light-dependent monomerization (300-600 nm) of cyclobutyl pyrimidine dimers (in cis-syn configuration), which are formed between adjacent bases on the same DNA strand upon exposure to ultraviolet radiation.</text>
</comment>
<evidence type="ECO:0000256" key="11">
    <source>
        <dbReference type="ARBA" id="ARBA00083107"/>
    </source>
</evidence>
<dbReference type="Gene3D" id="1.10.579.10">
    <property type="entry name" value="DNA Cyclobutane Dipyrimidine Photolyase, subunit A, domain 3"/>
    <property type="match status" value="1"/>
</dbReference>
<comment type="cofactor">
    <cofactor evidence="12">
        <name>FAD</name>
        <dbReference type="ChEBI" id="CHEBI:57692"/>
    </cofactor>
    <text evidence="12">Binds 1 FAD per subunit.</text>
</comment>
<sequence length="471" mass="54311">MTTAIMWFRADLRCEDNPAFAAACENARLIPLYIRDEKTSVVLGSAQNWWLHHSLLAHQKELEKRNLKLCLKTGASLAILLQLIEEHQVEAVYWSRCYEPATIERDRKIKAILKDRGIKVHSCNGSLLAEPWTLQTAQGGYFKVFTAYWKHAQKQLDLPASIPITQFPSCPEVDSETLDDWNLLPEKPNWAAGFSNYWQPGETGARARLDAFLDEGLSTYKEQRDCPARLGTSRLSPHLHFGEISPTMIYRQVLQMQEYQTFASASVNQFLAEIGWREFSYYLLYHFPNLPAQNFQPAFDEFPWQDDLSLLHAWQKGQTGYPLVDAGMRELWHTGYMHNRVRMVVASFLVKDLLIDWRKGADWFQDTLLDADLASNSASWQWVAGSGADAAPYFRIFNPILQSEKFDPQGEYIKTWVPELKKLPAALIHKPWQATKEKGFRIGEDYPLPIVDHSEARTLSLHFYDLIRKKK</sequence>
<evidence type="ECO:0000256" key="14">
    <source>
        <dbReference type="RuleBase" id="RU004182"/>
    </source>
</evidence>
<dbReference type="Pfam" id="PF00875">
    <property type="entry name" value="DNA_photolyase"/>
    <property type="match status" value="1"/>
</dbReference>
<dbReference type="PROSITE" id="PS51645">
    <property type="entry name" value="PHR_CRY_ALPHA_BETA"/>
    <property type="match status" value="1"/>
</dbReference>
<dbReference type="GO" id="GO:0003904">
    <property type="term" value="F:deoxyribodipyrimidine photo-lyase activity"/>
    <property type="evidence" value="ECO:0007669"/>
    <property type="project" value="UniProtKB-EC"/>
</dbReference>
<name>A0A0W0Y5E0_9GAMM</name>
<dbReference type="PROSITE" id="PS00691">
    <property type="entry name" value="DNA_PHOTOLYASES_1_2"/>
    <property type="match status" value="1"/>
</dbReference>
<comment type="catalytic activity">
    <reaction evidence="9">
        <text>cyclobutadipyrimidine (in DNA) = 2 pyrimidine residues (in DNA).</text>
        <dbReference type="EC" id="4.1.99.3"/>
    </reaction>
</comment>
<evidence type="ECO:0000256" key="6">
    <source>
        <dbReference type="ARBA" id="ARBA00022827"/>
    </source>
</evidence>
<dbReference type="GO" id="GO:0003677">
    <property type="term" value="F:DNA binding"/>
    <property type="evidence" value="ECO:0007669"/>
    <property type="project" value="TreeGrafter"/>
</dbReference>
<dbReference type="GO" id="GO:0071949">
    <property type="term" value="F:FAD binding"/>
    <property type="evidence" value="ECO:0007669"/>
    <property type="project" value="TreeGrafter"/>
</dbReference>
<dbReference type="InterPro" id="IPR018394">
    <property type="entry name" value="DNA_photolyase_1_CS_C"/>
</dbReference>
<keyword evidence="7 14" id="KW-0157">Chromophore</keyword>
<dbReference type="FunFam" id="1.10.579.10:FF:000003">
    <property type="entry name" value="Deoxyribodipyrimidine photo-lyase"/>
    <property type="match status" value="1"/>
</dbReference>
<feature type="binding site" evidence="12">
    <location>
        <begin position="232"/>
        <end position="236"/>
    </location>
    <ligand>
        <name>FAD</name>
        <dbReference type="ChEBI" id="CHEBI:57692"/>
    </ligand>
</feature>
<feature type="domain" description="Photolyase/cryptochrome alpha/beta" evidence="15">
    <location>
        <begin position="2"/>
        <end position="128"/>
    </location>
</feature>
<comment type="caution">
    <text evidence="16">The sequence shown here is derived from an EMBL/GenBank/DDBJ whole genome shotgun (WGS) entry which is preliminary data.</text>
</comment>
<reference evidence="16 17" key="1">
    <citation type="submission" date="2015-11" db="EMBL/GenBank/DDBJ databases">
        <title>Genomic analysis of 38 Legionella species identifies large and diverse effector repertoires.</title>
        <authorList>
            <person name="Burstein D."/>
            <person name="Amaro F."/>
            <person name="Zusman T."/>
            <person name="Lifshitz Z."/>
            <person name="Cohen O."/>
            <person name="Gilbert J.A."/>
            <person name="Pupko T."/>
            <person name="Shuman H.A."/>
            <person name="Segal G."/>
        </authorList>
    </citation>
    <scope>NUCLEOTIDE SEQUENCE [LARGE SCALE GENOMIC DNA]</scope>
    <source>
        <strain evidence="16 17">CDC#1442-AUS-E</strain>
    </source>
</reference>
<dbReference type="InterPro" id="IPR036134">
    <property type="entry name" value="Crypto/Photolyase_FAD-like_sf"/>
</dbReference>
<gene>
    <name evidence="16" type="ORF">Lqui_1043</name>
</gene>
<feature type="binding site" evidence="12">
    <location>
        <begin position="370"/>
        <end position="372"/>
    </location>
    <ligand>
        <name>FAD</name>
        <dbReference type="ChEBI" id="CHEBI:57692"/>
    </ligand>
</feature>
<feature type="site" description="Electron transfer via tryptophanyl radical" evidence="13">
    <location>
        <position position="304"/>
    </location>
</feature>
<keyword evidence="16" id="KW-0456">Lyase</keyword>
<dbReference type="PRINTS" id="PR00147">
    <property type="entry name" value="DNAPHOTLYASE"/>
</dbReference>
<dbReference type="InterPro" id="IPR002081">
    <property type="entry name" value="Cryptochrome/DNA_photolyase_1"/>
</dbReference>
<evidence type="ECO:0000313" key="17">
    <source>
        <dbReference type="Proteomes" id="UP000054618"/>
    </source>
</evidence>
<evidence type="ECO:0000256" key="3">
    <source>
        <dbReference type="ARBA" id="ARBA00013149"/>
    </source>
</evidence>
<evidence type="ECO:0000256" key="8">
    <source>
        <dbReference type="ARBA" id="ARBA00031671"/>
    </source>
</evidence>
<feature type="site" description="Electron transfer via tryptophanyl radical" evidence="13">
    <location>
        <position position="380"/>
    </location>
</feature>
<protein>
    <recommendedName>
        <fullName evidence="4">Deoxyribodipyrimidine photo-lyase</fullName>
        <ecNumber evidence="3">4.1.99.3</ecNumber>
    </recommendedName>
    <alternativeName>
        <fullName evidence="8">DNA photolyase</fullName>
    </alternativeName>
    <alternativeName>
        <fullName evidence="11">Photoreactivating enzyme</fullName>
    </alternativeName>
</protein>
<dbReference type="PANTHER" id="PTHR11455">
    <property type="entry name" value="CRYPTOCHROME"/>
    <property type="match status" value="1"/>
</dbReference>
<feature type="site" description="Electron transfer via tryptophanyl radical" evidence="13">
    <location>
        <position position="357"/>
    </location>
</feature>
<evidence type="ECO:0000256" key="9">
    <source>
        <dbReference type="ARBA" id="ARBA00033999"/>
    </source>
</evidence>
<keyword evidence="6 12" id="KW-0274">FAD</keyword>
<feature type="binding site" evidence="12">
    <location>
        <position position="270"/>
    </location>
    <ligand>
        <name>FAD</name>
        <dbReference type="ChEBI" id="CHEBI:57692"/>
    </ligand>
</feature>
<dbReference type="InterPro" id="IPR036155">
    <property type="entry name" value="Crypto/Photolyase_N_sf"/>
</dbReference>
<dbReference type="GO" id="GO:0009416">
    <property type="term" value="P:response to light stimulus"/>
    <property type="evidence" value="ECO:0007669"/>
    <property type="project" value="TreeGrafter"/>
</dbReference>
<comment type="similarity">
    <text evidence="14">Belongs to the DNA photolyase family.</text>
</comment>
<dbReference type="InterPro" id="IPR006050">
    <property type="entry name" value="DNA_photolyase_N"/>
</dbReference>
<evidence type="ECO:0000256" key="10">
    <source>
        <dbReference type="ARBA" id="ARBA00059220"/>
    </source>
</evidence>
<dbReference type="EC" id="4.1.99.3" evidence="3"/>
<dbReference type="InterPro" id="IPR005101">
    <property type="entry name" value="Cryptochr/Photolyase_FAD-bd"/>
</dbReference>
<dbReference type="EMBL" id="LNYS01000006">
    <property type="protein sequence ID" value="KTD52199.1"/>
    <property type="molecule type" value="Genomic_DNA"/>
</dbReference>
<dbReference type="Pfam" id="PF03441">
    <property type="entry name" value="FAD_binding_7"/>
    <property type="match status" value="1"/>
</dbReference>
<organism evidence="16 17">
    <name type="scientific">Legionella quinlivanii</name>
    <dbReference type="NCBI Taxonomy" id="45073"/>
    <lineage>
        <taxon>Bacteria</taxon>
        <taxon>Pseudomonadati</taxon>
        <taxon>Pseudomonadota</taxon>
        <taxon>Gammaproteobacteria</taxon>
        <taxon>Legionellales</taxon>
        <taxon>Legionellaceae</taxon>
        <taxon>Legionella</taxon>
    </lineage>
</organism>
<dbReference type="GO" id="GO:0000719">
    <property type="term" value="P:photoreactive repair"/>
    <property type="evidence" value="ECO:0007669"/>
    <property type="project" value="UniProtKB-ARBA"/>
</dbReference>
<evidence type="ECO:0000256" key="5">
    <source>
        <dbReference type="ARBA" id="ARBA00022630"/>
    </source>
</evidence>
<evidence type="ECO:0000256" key="2">
    <source>
        <dbReference type="ARBA" id="ARBA00005862"/>
    </source>
</evidence>
<dbReference type="Proteomes" id="UP000054618">
    <property type="component" value="Unassembled WGS sequence"/>
</dbReference>
<dbReference type="AlphaFoldDB" id="A0A0W0Y5E0"/>
<dbReference type="Gene3D" id="3.40.50.620">
    <property type="entry name" value="HUPs"/>
    <property type="match status" value="1"/>
</dbReference>
<dbReference type="PATRIC" id="fig|45073.5.peg.1100"/>
<evidence type="ECO:0000256" key="1">
    <source>
        <dbReference type="ARBA" id="ARBA00001932"/>
    </source>
</evidence>
<dbReference type="SUPFAM" id="SSF52425">
    <property type="entry name" value="Cryptochrome/photolyase, N-terminal domain"/>
    <property type="match status" value="1"/>
</dbReference>
<dbReference type="SUPFAM" id="SSF48173">
    <property type="entry name" value="Cryptochrome/photolyase FAD-binding domain"/>
    <property type="match status" value="1"/>
</dbReference>
<dbReference type="RefSeq" id="WP_058507126.1">
    <property type="nucleotide sequence ID" value="NZ_CAAAIK010000006.1"/>
</dbReference>
<evidence type="ECO:0000256" key="12">
    <source>
        <dbReference type="PIRSR" id="PIRSR602081-1"/>
    </source>
</evidence>
<evidence type="ECO:0000256" key="7">
    <source>
        <dbReference type="ARBA" id="ARBA00022991"/>
    </source>
</evidence>
<comment type="similarity">
    <text evidence="2">Belongs to the DNA photolyase class-1 family.</text>
</comment>
<keyword evidence="17" id="KW-1185">Reference proteome</keyword>
<accession>A0A0W0Y5E0</accession>
<dbReference type="PROSITE" id="PS00394">
    <property type="entry name" value="DNA_PHOTOLYASES_1_1"/>
    <property type="match status" value="1"/>
</dbReference>
<dbReference type="STRING" id="45073.Lqui_1043"/>